<name>A0A1W1WCB8_SULTA</name>
<organism evidence="2 3">
    <name type="scientific">Sulfobacillus thermosulfidooxidans (strain DSM 9293 / VKM B-1269 / AT-1)</name>
    <dbReference type="NCBI Taxonomy" id="929705"/>
    <lineage>
        <taxon>Bacteria</taxon>
        <taxon>Bacillati</taxon>
        <taxon>Bacillota</taxon>
        <taxon>Clostridia</taxon>
        <taxon>Eubacteriales</taxon>
        <taxon>Clostridiales Family XVII. Incertae Sedis</taxon>
        <taxon>Sulfobacillus</taxon>
    </lineage>
</organism>
<keyword evidence="1" id="KW-1133">Transmembrane helix</keyword>
<evidence type="ECO:0000256" key="1">
    <source>
        <dbReference type="SAM" id="Phobius"/>
    </source>
</evidence>
<proteinExistence type="predicted"/>
<dbReference type="EMBL" id="FWWY01000001">
    <property type="protein sequence ID" value="SMC03927.1"/>
    <property type="molecule type" value="Genomic_DNA"/>
</dbReference>
<reference evidence="3" key="1">
    <citation type="submission" date="2017-04" db="EMBL/GenBank/DDBJ databases">
        <authorList>
            <person name="Varghese N."/>
            <person name="Submissions S."/>
        </authorList>
    </citation>
    <scope>NUCLEOTIDE SEQUENCE [LARGE SCALE GENOMIC DNA]</scope>
    <source>
        <strain evidence="3">DSM 9293</strain>
    </source>
</reference>
<dbReference type="RefSeq" id="WP_084661106.1">
    <property type="nucleotide sequence ID" value="NZ_FWWY01000001.1"/>
</dbReference>
<evidence type="ECO:0000313" key="2">
    <source>
        <dbReference type="EMBL" id="SMC03927.1"/>
    </source>
</evidence>
<evidence type="ECO:0000313" key="3">
    <source>
        <dbReference type="Proteomes" id="UP000192660"/>
    </source>
</evidence>
<keyword evidence="1" id="KW-0472">Membrane</keyword>
<gene>
    <name evidence="2" type="ORF">SAMN00768000_1360</name>
</gene>
<dbReference type="AlphaFoldDB" id="A0A1W1WCB8"/>
<accession>A0A1W1WCB8</accession>
<sequence>MTRRSWVVKNITLASILLILWMLSEFMARRQYHPFRDDWFTLGFPNFWAGGNRWQFYLDHHLDAYRPLSFLIDIELWSRFWPHEVVVAFFFFYRC</sequence>
<keyword evidence="1" id="KW-0812">Transmembrane</keyword>
<dbReference type="Proteomes" id="UP000192660">
    <property type="component" value="Unassembled WGS sequence"/>
</dbReference>
<protein>
    <submittedName>
        <fullName evidence="2">Uncharacterized protein</fullName>
    </submittedName>
</protein>
<feature type="transmembrane region" description="Helical" evidence="1">
    <location>
        <begin position="6"/>
        <end position="23"/>
    </location>
</feature>
<keyword evidence="3" id="KW-1185">Reference proteome</keyword>